<keyword evidence="1" id="KW-0547">Nucleotide-binding</keyword>
<dbReference type="OrthoDB" id="9804019at2"/>
<dbReference type="PROSITE" id="PS00675">
    <property type="entry name" value="SIGMA54_INTERACT_1"/>
    <property type="match status" value="1"/>
</dbReference>
<dbReference type="InterPro" id="IPR058031">
    <property type="entry name" value="AAA_lid_NorR"/>
</dbReference>
<dbReference type="PROSITE" id="PS50045">
    <property type="entry name" value="SIGMA54_INTERACT_4"/>
    <property type="match status" value="1"/>
</dbReference>
<dbReference type="GO" id="GO:0000160">
    <property type="term" value="P:phosphorelay signal transduction system"/>
    <property type="evidence" value="ECO:0007669"/>
    <property type="project" value="UniProtKB-KW"/>
</dbReference>
<keyword evidence="5" id="KW-0010">Activator</keyword>
<proteinExistence type="predicted"/>
<evidence type="ECO:0000256" key="3">
    <source>
        <dbReference type="ARBA" id="ARBA00023012"/>
    </source>
</evidence>
<accession>A0A1H3ZI81</accession>
<evidence type="ECO:0000256" key="5">
    <source>
        <dbReference type="ARBA" id="ARBA00023159"/>
    </source>
</evidence>
<evidence type="ECO:0000313" key="7">
    <source>
        <dbReference type="EMBL" id="SEA23022.1"/>
    </source>
</evidence>
<dbReference type="InterPro" id="IPR027417">
    <property type="entry name" value="P-loop_NTPase"/>
</dbReference>
<dbReference type="FunFam" id="3.40.50.300:FF:000006">
    <property type="entry name" value="DNA-binding transcriptional regulator NtrC"/>
    <property type="match status" value="1"/>
</dbReference>
<dbReference type="GO" id="GO:0005524">
    <property type="term" value="F:ATP binding"/>
    <property type="evidence" value="ECO:0007669"/>
    <property type="project" value="UniProtKB-KW"/>
</dbReference>
<dbReference type="InterPro" id="IPR003593">
    <property type="entry name" value="AAA+_ATPase"/>
</dbReference>
<dbReference type="Gene3D" id="1.10.8.60">
    <property type="match status" value="1"/>
</dbReference>
<dbReference type="PROSITE" id="PS00676">
    <property type="entry name" value="SIGMA54_INTERACT_2"/>
    <property type="match status" value="1"/>
</dbReference>
<dbReference type="CDD" id="cd00009">
    <property type="entry name" value="AAA"/>
    <property type="match status" value="1"/>
</dbReference>
<dbReference type="SUPFAM" id="SSF46689">
    <property type="entry name" value="Homeodomain-like"/>
    <property type="match status" value="1"/>
</dbReference>
<dbReference type="InterPro" id="IPR009057">
    <property type="entry name" value="Homeodomain-like_sf"/>
</dbReference>
<evidence type="ECO:0000256" key="4">
    <source>
        <dbReference type="ARBA" id="ARBA00023125"/>
    </source>
</evidence>
<feature type="domain" description="Sigma-54 factor interaction" evidence="6">
    <location>
        <begin position="182"/>
        <end position="415"/>
    </location>
</feature>
<evidence type="ECO:0000256" key="1">
    <source>
        <dbReference type="ARBA" id="ARBA00022741"/>
    </source>
</evidence>
<evidence type="ECO:0000313" key="8">
    <source>
        <dbReference type="Proteomes" id="UP000242469"/>
    </source>
</evidence>
<name>A0A1H3ZI81_9GAMM</name>
<dbReference type="Gene3D" id="3.40.50.300">
    <property type="entry name" value="P-loop containing nucleotide triphosphate hydrolases"/>
    <property type="match status" value="1"/>
</dbReference>
<dbReference type="PANTHER" id="PTHR32071">
    <property type="entry name" value="TRANSCRIPTIONAL REGULATORY PROTEIN"/>
    <property type="match status" value="1"/>
</dbReference>
<dbReference type="Pfam" id="PF00158">
    <property type="entry name" value="Sigma54_activat"/>
    <property type="match status" value="1"/>
</dbReference>
<dbReference type="EMBL" id="FNRJ01000002">
    <property type="protein sequence ID" value="SEA23022.1"/>
    <property type="molecule type" value="Genomic_DNA"/>
</dbReference>
<organism evidence="7 8">
    <name type="scientific">Marinobacterium iners DSM 11526</name>
    <dbReference type="NCBI Taxonomy" id="1122198"/>
    <lineage>
        <taxon>Bacteria</taxon>
        <taxon>Pseudomonadati</taxon>
        <taxon>Pseudomonadota</taxon>
        <taxon>Gammaproteobacteria</taxon>
        <taxon>Oceanospirillales</taxon>
        <taxon>Oceanospirillaceae</taxon>
        <taxon>Marinobacterium</taxon>
    </lineage>
</organism>
<evidence type="ECO:0000259" key="6">
    <source>
        <dbReference type="PROSITE" id="PS50045"/>
    </source>
</evidence>
<dbReference type="InterPro" id="IPR025662">
    <property type="entry name" value="Sigma_54_int_dom_ATP-bd_1"/>
</dbReference>
<keyword evidence="2" id="KW-0067">ATP-binding</keyword>
<dbReference type="AlphaFoldDB" id="A0A1H3ZI81"/>
<dbReference type="RefSeq" id="WP_091823023.1">
    <property type="nucleotide sequence ID" value="NZ_FNRJ01000002.1"/>
</dbReference>
<dbReference type="Pfam" id="PF25601">
    <property type="entry name" value="AAA_lid_14"/>
    <property type="match status" value="1"/>
</dbReference>
<dbReference type="SUPFAM" id="SSF52540">
    <property type="entry name" value="P-loop containing nucleoside triphosphate hydrolases"/>
    <property type="match status" value="1"/>
</dbReference>
<dbReference type="InterPro" id="IPR002078">
    <property type="entry name" value="Sigma_54_int"/>
</dbReference>
<gene>
    <name evidence="7" type="ORF">SAMN02745729_10236</name>
</gene>
<dbReference type="Gene3D" id="1.10.10.60">
    <property type="entry name" value="Homeodomain-like"/>
    <property type="match status" value="1"/>
</dbReference>
<dbReference type="STRING" id="1122198.SAMN02745729_10236"/>
<dbReference type="GO" id="GO:0006355">
    <property type="term" value="P:regulation of DNA-templated transcription"/>
    <property type="evidence" value="ECO:0007669"/>
    <property type="project" value="InterPro"/>
</dbReference>
<sequence>MFKKRILLTWLGRHDLDAEEAGQSGPIASILLAADAPFDEIHILANGWFDELDRYQQWLVAQSRTRNAKVKTAIHISPVELTSPIHYPEIYAEAQNALDRCCSPNALVTLNLSSGTPAMAAIWLLLGKGVYNTRLVQTSIQDGVTDVELPFDIALAYLEHQDGVLGSLAGAAPKLDSHFEHIQTFSPAMREAVSLAKRLAPRNLPVIVQGESGTGKEVIAQAIHEASPRAAGPFIPVNCGAIPEGLIDSQLFGHIKGAFTGADANRKGFFDEADGGTLFLDEIGELPLDAQAKLLRALQQKEINPVGASKPHAVDVRVIAATHRNLLAMVEEGTFREDLFYRLAVGIVVLPPLRERQDDIPELITSLMEQLNREAKDQPGYVSKKISDDAIEFIKRQRWAGNIRELWNTLLRASIWADGEILGVAEVEHALIQRPQKPYGSDLNIDVASGIDVNEILDNTKRYCIREALKITAGQKGKASELLGLNNHQTLNNWIKQLGIEGH</sequence>
<keyword evidence="3" id="KW-0902">Two-component regulatory system</keyword>
<evidence type="ECO:0000256" key="2">
    <source>
        <dbReference type="ARBA" id="ARBA00022840"/>
    </source>
</evidence>
<keyword evidence="8" id="KW-1185">Reference proteome</keyword>
<keyword evidence="4" id="KW-0238">DNA-binding</keyword>
<dbReference type="InterPro" id="IPR025943">
    <property type="entry name" value="Sigma_54_int_dom_ATP-bd_2"/>
</dbReference>
<reference evidence="8" key="1">
    <citation type="submission" date="2016-10" db="EMBL/GenBank/DDBJ databases">
        <authorList>
            <person name="Varghese N."/>
            <person name="Submissions S."/>
        </authorList>
    </citation>
    <scope>NUCLEOTIDE SEQUENCE [LARGE SCALE GENOMIC DNA]</scope>
    <source>
        <strain evidence="8">DSM 11526</strain>
    </source>
</reference>
<protein>
    <submittedName>
        <fullName evidence="7">Sigma-54 interaction domain-containing protein</fullName>
    </submittedName>
</protein>
<dbReference type="PANTHER" id="PTHR32071:SF95">
    <property type="entry name" value="DNA-BINDING TRANSCRIPTIONAL REGULATOR NTRC"/>
    <property type="match status" value="1"/>
</dbReference>
<dbReference type="GO" id="GO:0003677">
    <property type="term" value="F:DNA binding"/>
    <property type="evidence" value="ECO:0007669"/>
    <property type="project" value="UniProtKB-KW"/>
</dbReference>
<dbReference type="SMART" id="SM00382">
    <property type="entry name" value="AAA"/>
    <property type="match status" value="1"/>
</dbReference>
<dbReference type="Proteomes" id="UP000242469">
    <property type="component" value="Unassembled WGS sequence"/>
</dbReference>